<dbReference type="PANTHER" id="PTHR16155:SF19">
    <property type="entry name" value="DED DOMAIN-CONTAINING PROTEIN"/>
    <property type="match status" value="1"/>
</dbReference>
<feature type="domain" description="Novel STAND NTPase 5" evidence="2">
    <location>
        <begin position="701"/>
        <end position="819"/>
    </location>
</feature>
<evidence type="ECO:0000259" key="1">
    <source>
        <dbReference type="Pfam" id="PF19974"/>
    </source>
</evidence>
<dbReference type="InterPro" id="IPR057574">
    <property type="entry name" value="nSTAND_NTPase5_dom"/>
</dbReference>
<proteinExistence type="predicted"/>
<protein>
    <recommendedName>
        <fullName evidence="5">Phosphotransferase family enzyme</fullName>
    </recommendedName>
</protein>
<comment type="caution">
    <text evidence="3">The sequence shown here is derived from an EMBL/GenBank/DDBJ whole genome shotgun (WGS) entry which is preliminary data.</text>
</comment>
<dbReference type="Pfam" id="PF25199">
    <property type="entry name" value="nSTAND_NTPase5"/>
    <property type="match status" value="1"/>
</dbReference>
<dbReference type="GO" id="GO:0005737">
    <property type="term" value="C:cytoplasm"/>
    <property type="evidence" value="ECO:0007669"/>
    <property type="project" value="TreeGrafter"/>
</dbReference>
<dbReference type="PANTHER" id="PTHR16155">
    <property type="entry name" value="DED DOMAIN-CONTAINING PROTEIN"/>
    <property type="match status" value="1"/>
</dbReference>
<dbReference type="InterPro" id="IPR045544">
    <property type="entry name" value="TCAD9"/>
</dbReference>
<organism evidence="3 4">
    <name type="scientific">Cohnella lupini</name>
    <dbReference type="NCBI Taxonomy" id="1294267"/>
    <lineage>
        <taxon>Bacteria</taxon>
        <taxon>Bacillati</taxon>
        <taxon>Bacillota</taxon>
        <taxon>Bacilli</taxon>
        <taxon>Bacillales</taxon>
        <taxon>Paenibacillaceae</taxon>
        <taxon>Cohnella</taxon>
    </lineage>
</organism>
<evidence type="ECO:0000313" key="4">
    <source>
        <dbReference type="Proteomes" id="UP000256869"/>
    </source>
</evidence>
<dbReference type="OrthoDB" id="581425at2"/>
<dbReference type="Proteomes" id="UP000256869">
    <property type="component" value="Unassembled WGS sequence"/>
</dbReference>
<evidence type="ECO:0000313" key="3">
    <source>
        <dbReference type="EMBL" id="RED51195.1"/>
    </source>
</evidence>
<evidence type="ECO:0008006" key="5">
    <source>
        <dbReference type="Google" id="ProtNLM"/>
    </source>
</evidence>
<reference evidence="3 4" key="1">
    <citation type="submission" date="2018-07" db="EMBL/GenBank/DDBJ databases">
        <title>Genomic Encyclopedia of Type Strains, Phase III (KMG-III): the genomes of soil and plant-associated and newly described type strains.</title>
        <authorList>
            <person name="Whitman W."/>
        </authorList>
    </citation>
    <scope>NUCLEOTIDE SEQUENCE [LARGE SCALE GENOMIC DNA]</scope>
    <source>
        <strain evidence="3 4">CECT 8236</strain>
    </source>
</reference>
<name>A0A3D9HP54_9BACL</name>
<dbReference type="Pfam" id="PF19974">
    <property type="entry name" value="TCAD9"/>
    <property type="match status" value="1"/>
</dbReference>
<sequence length="1482" mass="170854">MAKVISETPLNNIEAETMEALSTATIQIFKRITSGRSGASVFFAMIFTPEKRMVVAKVQPLSEEGDEYQFHTTAKEIGKRTDTSRFIPDIVEIADAGNGWYCILYEIAGNSLLHSTTLNGALLDEAIQPHELPIICSQVSELIFRWNALSDKVALVSPAATLKKMLGKRNDDKLKKVFEDLGISRTDKWLGFEGHGMTLPNPYAFLDDMHWAHKQITDFEGPSHGDLHGENIIISSYGFSLIDFGEMQNDINIFYDIRYLELHLLMDFLLFSSDYDKQYWGELCGVLTQSDDFLINSDLIPPGKGRMIIFNSIPQLRSAIHRIFSDRPVREIAEIPFYLAGVASGLNFMRKTKDPNKRIAALMYASYNLMAAMKHKNISLYKPSSNKPVPWMQQEIDKLAEYLRFTNIFNNHDNIALVIGPNLLKHYGFLSDYEIASQYSNGIQFDSELDLLDYAFVNNEHSTPNLLMDFVNRGGINSNNDLLKSLKLLLKPKWSSILNWGLSIDLHTTAIELNPDQEYLRLTGENDLRYLRVDTCAWINLRGDSTDADTFVLGLNQWKNKRNSRKRDALLEGLFSFYDYEPTFLLLGFAEAEAKLLIDEFKAFLPRSKTFIVGPRFEGNWNKPSPEFIGLSIEQTLEAFAQMPESKRTRQEVSITFHHPHDGLKIIQLLQHDFDILSRNLEILHDHSEAYLLEGEDKLGKFYFGHTISWTEISRKYDINRDVTQRIERQLIEDLEAGNPYRLNLVSERASGSTTIGRRVAWDIYNKKKVPVVMIKEYTPDLIVHLQVLKETFKRSFLIIADEDFISVDESEFLFDSIQANRIQAVMLRIFCNSVNLNLAVSIEEYTRKDLNSQSKRSFYLEDRLVENEYKQLVSTIGRFVPSVQDKPIPSVESSKSLFLTMLSLFERDFVTLDRYVSKSLEGAINRNERKILVNLALCSLFSKRGFSANFIANTFNINHLVGVDEKVAFVDRTIKTYLNKLFIYRETQTGSLGYTARHPLLAERIIDYFEGKHWRIEVCKLVQEILRALPVDGPGKQSSIHFCYALLNGSEQRIRNALDRYIDVSYFISFVRTHVASQLKDVFELCSKKYKEELHLRAHLAKYYYEFTTDYEQARRELNEILEDNERDTTLTHMMGMTYKREIEYKNKLTNVISVDEFIKLLSNARNWFHKAWTLSLEKPSGAEPQSVGAYVGTIIDFIINAVRKGILNYGDFHLMKLLDQAEAILGEAKFYLDYSESDYLAKLESRLDTLRSHLDVVQLRSISEDGHSQSVLISLLYKQAISFTLHSQERTQELNELISEIDHLRKRSPSESLDLWWAEISLRTANPRLEEIEEVLLRQSRPTLKVHYLLMCTQFSLLLKNMEFGLFERYKKSKENCTRMSQNLAWKRKRMDLLGDDYQLIKKREIGESTVRLLKLNNIVVSEVGDTLRVHPFLGVGETISAYRNKELEPQSVQRGNKVAGFIGFSFEGPQIFHYHSAME</sequence>
<feature type="domain" description="Ternary complex associated" evidence="1">
    <location>
        <begin position="195"/>
        <end position="269"/>
    </location>
</feature>
<keyword evidence="4" id="KW-1185">Reference proteome</keyword>
<accession>A0A3D9HP54</accession>
<dbReference type="RefSeq" id="WP_115995996.1">
    <property type="nucleotide sequence ID" value="NZ_QRDY01000043.1"/>
</dbReference>
<dbReference type="EMBL" id="QRDY01000043">
    <property type="protein sequence ID" value="RED51195.1"/>
    <property type="molecule type" value="Genomic_DNA"/>
</dbReference>
<dbReference type="SUPFAM" id="SSF56112">
    <property type="entry name" value="Protein kinase-like (PK-like)"/>
    <property type="match status" value="1"/>
</dbReference>
<dbReference type="InterPro" id="IPR011009">
    <property type="entry name" value="Kinase-like_dom_sf"/>
</dbReference>
<evidence type="ECO:0000259" key="2">
    <source>
        <dbReference type="Pfam" id="PF25199"/>
    </source>
</evidence>
<gene>
    <name evidence="3" type="ORF">DFP95_14312</name>
</gene>